<proteinExistence type="inferred from homology"/>
<name>A0A1F5YFZ5_9BACT</name>
<keyword evidence="4" id="KW-0145">Chemotaxis</keyword>
<dbReference type="GO" id="GO:0009425">
    <property type="term" value="C:bacterial-type flagellum basal body"/>
    <property type="evidence" value="ECO:0007669"/>
    <property type="project" value="InterPro"/>
</dbReference>
<evidence type="ECO:0000256" key="2">
    <source>
        <dbReference type="ARBA" id="ARBA00009226"/>
    </source>
</evidence>
<protein>
    <submittedName>
        <fullName evidence="8">Flagellar motor switch protein FliN</fullName>
    </submittedName>
</protein>
<keyword evidence="6" id="KW-0472">Membrane</keyword>
<dbReference type="Proteomes" id="UP000176992">
    <property type="component" value="Unassembled WGS sequence"/>
</dbReference>
<dbReference type="InterPro" id="IPR012826">
    <property type="entry name" value="FliN"/>
</dbReference>
<dbReference type="PANTHER" id="PTHR43484:SF1">
    <property type="entry name" value="FLAGELLAR MOTOR SWITCH PROTEIN FLIN"/>
    <property type="match status" value="1"/>
</dbReference>
<dbReference type="PANTHER" id="PTHR43484">
    <property type="match status" value="1"/>
</dbReference>
<sequence length="342" mass="36322">MSNFAMSPEEEKALHEFAGIIATESAVVMSTLLDKKIEIIQQKTSAADAGELGTGFPDEIILVNCPFATGFEATNTFLFNKSLVAKLSDLMMMGDGTAEFNEDHIDAIQEGVNQMMGAAATSLASRLGKSVDFQPSSAKLAKLDGAELTLDDLTAAVFELQIEGQGEGSFALLTPYSVINESTSALTSGAAAPEPAAAPGMDADLDMELAGLAGQQATAAAGREMEREEQEGMERGAGGMGFGPVEISSLGGKERERLELLMDIKLDISIELGRTRMLVRDILELGPGSVIELDKMAGETVDLLINNKKLAEGEVVVVDENFGVRITHLISMEERIKMLQSA</sequence>
<dbReference type="Gene3D" id="2.30.330.10">
    <property type="entry name" value="SpoA-like"/>
    <property type="match status" value="1"/>
</dbReference>
<dbReference type="Gene3D" id="3.40.1550.10">
    <property type="entry name" value="CheC-like"/>
    <property type="match status" value="1"/>
</dbReference>
<keyword evidence="8" id="KW-0282">Flagellum</keyword>
<dbReference type="InterPro" id="IPR001172">
    <property type="entry name" value="FliN_T3SS_HrcQb"/>
</dbReference>
<dbReference type="CDD" id="cd17907">
    <property type="entry name" value="FliY_FliN-Y"/>
    <property type="match status" value="1"/>
</dbReference>
<keyword evidence="3" id="KW-1003">Cell membrane</keyword>
<comment type="caution">
    <text evidence="8">The sequence shown here is derived from an EMBL/GenBank/DDBJ whole genome shotgun (WGS) entry which is preliminary data.</text>
</comment>
<gene>
    <name evidence="8" type="ORF">A2Z86_06505</name>
</gene>
<evidence type="ECO:0000256" key="3">
    <source>
        <dbReference type="ARBA" id="ARBA00022475"/>
    </source>
</evidence>
<dbReference type="SUPFAM" id="SSF103039">
    <property type="entry name" value="CheC-like"/>
    <property type="match status" value="1"/>
</dbReference>
<dbReference type="AlphaFoldDB" id="A0A1F5YFZ5"/>
<organism evidence="8 9">
    <name type="scientific">Candidatus Glassbacteria bacterium GWA2_58_10</name>
    <dbReference type="NCBI Taxonomy" id="1817865"/>
    <lineage>
        <taxon>Bacteria</taxon>
        <taxon>Candidatus Glassiibacteriota</taxon>
    </lineage>
</organism>
<evidence type="ECO:0000256" key="6">
    <source>
        <dbReference type="ARBA" id="ARBA00023136"/>
    </source>
</evidence>
<dbReference type="GO" id="GO:0071973">
    <property type="term" value="P:bacterial-type flagellum-dependent cell motility"/>
    <property type="evidence" value="ECO:0007669"/>
    <property type="project" value="InterPro"/>
</dbReference>
<reference evidence="8 9" key="1">
    <citation type="journal article" date="2016" name="Nat. Commun.">
        <title>Thousands of microbial genomes shed light on interconnected biogeochemical processes in an aquifer system.</title>
        <authorList>
            <person name="Anantharaman K."/>
            <person name="Brown C.T."/>
            <person name="Hug L.A."/>
            <person name="Sharon I."/>
            <person name="Castelle C.J."/>
            <person name="Probst A.J."/>
            <person name="Thomas B.C."/>
            <person name="Singh A."/>
            <person name="Wilkins M.J."/>
            <person name="Karaoz U."/>
            <person name="Brodie E.L."/>
            <person name="Williams K.H."/>
            <person name="Hubbard S.S."/>
            <person name="Banfield J.F."/>
        </authorList>
    </citation>
    <scope>NUCLEOTIDE SEQUENCE [LARGE SCALE GENOMIC DNA]</scope>
</reference>
<comment type="similarity">
    <text evidence="2">Belongs to the FliN/MopA/SpaO family.</text>
</comment>
<keyword evidence="8" id="KW-0969">Cilium</keyword>
<dbReference type="InterPro" id="IPR028976">
    <property type="entry name" value="CheC-like_sf"/>
</dbReference>
<dbReference type="GO" id="GO:0005886">
    <property type="term" value="C:plasma membrane"/>
    <property type="evidence" value="ECO:0007669"/>
    <property type="project" value="UniProtKB-SubCell"/>
</dbReference>
<dbReference type="GO" id="GO:0006935">
    <property type="term" value="P:chemotaxis"/>
    <property type="evidence" value="ECO:0007669"/>
    <property type="project" value="UniProtKB-KW"/>
</dbReference>
<dbReference type="PRINTS" id="PR00956">
    <property type="entry name" value="FLGMOTORFLIN"/>
</dbReference>
<comment type="subcellular location">
    <subcellularLocation>
        <location evidence="1">Cell membrane</location>
        <topology evidence="1">Peripheral membrane protein</topology>
        <orientation evidence="1">Cytoplasmic side</orientation>
    </subcellularLocation>
</comment>
<evidence type="ECO:0000256" key="1">
    <source>
        <dbReference type="ARBA" id="ARBA00004413"/>
    </source>
</evidence>
<dbReference type="InterPro" id="IPR051469">
    <property type="entry name" value="FliN/MopA/SpaO"/>
</dbReference>
<evidence type="ECO:0000313" key="8">
    <source>
        <dbReference type="EMBL" id="OGF99108.1"/>
    </source>
</evidence>
<dbReference type="InterPro" id="IPR001543">
    <property type="entry name" value="FliN-like_C"/>
</dbReference>
<evidence type="ECO:0000256" key="5">
    <source>
        <dbReference type="ARBA" id="ARBA00022779"/>
    </source>
</evidence>
<dbReference type="Pfam" id="PF01052">
    <property type="entry name" value="FliMN_C"/>
    <property type="match status" value="1"/>
</dbReference>
<evidence type="ECO:0000313" key="9">
    <source>
        <dbReference type="Proteomes" id="UP000176992"/>
    </source>
</evidence>
<evidence type="ECO:0000259" key="7">
    <source>
        <dbReference type="Pfam" id="PF01052"/>
    </source>
</evidence>
<keyword evidence="5" id="KW-0283">Flagellar rotation</keyword>
<dbReference type="EMBL" id="MFIV01000043">
    <property type="protein sequence ID" value="OGF99108.1"/>
    <property type="molecule type" value="Genomic_DNA"/>
</dbReference>
<evidence type="ECO:0000256" key="4">
    <source>
        <dbReference type="ARBA" id="ARBA00022500"/>
    </source>
</evidence>
<keyword evidence="8" id="KW-0966">Cell projection</keyword>
<dbReference type="GO" id="GO:0003774">
    <property type="term" value="F:cytoskeletal motor activity"/>
    <property type="evidence" value="ECO:0007669"/>
    <property type="project" value="InterPro"/>
</dbReference>
<dbReference type="NCBIfam" id="TIGR02480">
    <property type="entry name" value="fliN"/>
    <property type="match status" value="1"/>
</dbReference>
<accession>A0A1F5YFZ5</accession>
<feature type="domain" description="Flagellar motor switch protein FliN-like C-terminal" evidence="7">
    <location>
        <begin position="260"/>
        <end position="330"/>
    </location>
</feature>
<dbReference type="InterPro" id="IPR036429">
    <property type="entry name" value="SpoA-like_sf"/>
</dbReference>
<dbReference type="SUPFAM" id="SSF101801">
    <property type="entry name" value="Surface presentation of antigens (SPOA)"/>
    <property type="match status" value="1"/>
</dbReference>